<name>A0AAV2WHX0_MYCNE</name>
<dbReference type="AlphaFoldDB" id="A0AAV2WHX0"/>
<evidence type="ECO:0000313" key="2">
    <source>
        <dbReference type="Proteomes" id="UP000028864"/>
    </source>
</evidence>
<accession>A0AAV2WHX0</accession>
<dbReference type="InterPro" id="IPR023846">
    <property type="entry name" value="CHP04042_MSMEG0570"/>
</dbReference>
<gene>
    <name evidence="1" type="ORF">BN1047_01354</name>
</gene>
<dbReference type="Proteomes" id="UP000028864">
    <property type="component" value="Unassembled WGS sequence"/>
</dbReference>
<organism evidence="1 2">
    <name type="scientific">Mycolicibacterium neoaurum</name>
    <name type="common">Mycobacterium neoaurum</name>
    <dbReference type="NCBI Taxonomy" id="1795"/>
    <lineage>
        <taxon>Bacteria</taxon>
        <taxon>Bacillati</taxon>
        <taxon>Actinomycetota</taxon>
        <taxon>Actinomycetes</taxon>
        <taxon>Mycobacteriales</taxon>
        <taxon>Mycobacteriaceae</taxon>
        <taxon>Mycolicibacterium</taxon>
    </lineage>
</organism>
<reference evidence="1" key="1">
    <citation type="submission" date="2014-05" db="EMBL/GenBank/DDBJ databases">
        <authorList>
            <person name="Urmite Genomes"/>
        </authorList>
    </citation>
    <scope>NUCLEOTIDE SEQUENCE</scope>
    <source>
        <strain evidence="1">DSM 44074</strain>
    </source>
</reference>
<evidence type="ECO:0000313" key="1">
    <source>
        <dbReference type="EMBL" id="CDQ43487.1"/>
    </source>
</evidence>
<sequence length="98" mass="10653">MPEMTFDVRWPDGNTQRYYSPSLVVHDHLSTGRSYTVGELVQRTGHAMTEASDRVRAKFGFACTSAAETASRISGAAAGFPLDALVEITSMNPGSEQR</sequence>
<proteinExistence type="predicted"/>
<protein>
    <submittedName>
        <fullName evidence="1">Family protein</fullName>
    </submittedName>
</protein>
<reference evidence="1" key="2">
    <citation type="submission" date="2015-09" db="EMBL/GenBank/DDBJ databases">
        <title>Draft genome sequence of Mycobacterium neoaurum DSM 44074.</title>
        <authorList>
            <person name="Croce O."/>
            <person name="Robert C."/>
            <person name="Raoult D."/>
            <person name="Drancourt M."/>
        </authorList>
    </citation>
    <scope>NUCLEOTIDE SEQUENCE</scope>
    <source>
        <strain evidence="1">DSM 44074</strain>
    </source>
</reference>
<dbReference type="NCBIfam" id="TIGR04042">
    <property type="entry name" value="MSMEG_0570_fam"/>
    <property type="match status" value="1"/>
</dbReference>
<dbReference type="RefSeq" id="WP_030137373.1">
    <property type="nucleotide sequence ID" value="NZ_JAKNRE010000016.1"/>
</dbReference>
<dbReference type="EMBL" id="LK021337">
    <property type="protein sequence ID" value="CDQ43487.1"/>
    <property type="molecule type" value="Genomic_DNA"/>
</dbReference>